<feature type="domain" description="Heterokaryon incompatibility" evidence="1">
    <location>
        <begin position="65"/>
        <end position="229"/>
    </location>
</feature>
<evidence type="ECO:0000313" key="2">
    <source>
        <dbReference type="EMBL" id="USP74762.1"/>
    </source>
</evidence>
<dbReference type="EMBL" id="CP089275">
    <property type="protein sequence ID" value="USP74762.1"/>
    <property type="molecule type" value="Genomic_DNA"/>
</dbReference>
<name>A0A9Q8Z2Y2_CURCL</name>
<dbReference type="AlphaFoldDB" id="A0A9Q8Z2Y2"/>
<protein>
    <recommendedName>
        <fullName evidence="1">Heterokaryon incompatibility domain-containing protein</fullName>
    </recommendedName>
</protein>
<dbReference type="PANTHER" id="PTHR24148:SF73">
    <property type="entry name" value="HET DOMAIN PROTEIN (AFU_ORTHOLOGUE AFUA_8G01020)"/>
    <property type="match status" value="1"/>
</dbReference>
<keyword evidence="3" id="KW-1185">Reference proteome</keyword>
<dbReference type="VEuPathDB" id="FungiDB:yc1106_02036"/>
<dbReference type="InterPro" id="IPR052895">
    <property type="entry name" value="HetReg/Transcr_Mod"/>
</dbReference>
<evidence type="ECO:0000259" key="1">
    <source>
        <dbReference type="Pfam" id="PF06985"/>
    </source>
</evidence>
<dbReference type="PANTHER" id="PTHR24148">
    <property type="entry name" value="ANKYRIN REPEAT DOMAIN-CONTAINING PROTEIN 39 HOMOLOG-RELATED"/>
    <property type="match status" value="1"/>
</dbReference>
<dbReference type="Pfam" id="PF26639">
    <property type="entry name" value="Het-6_barrel"/>
    <property type="match status" value="1"/>
</dbReference>
<reference evidence="2" key="1">
    <citation type="submission" date="2021-12" db="EMBL/GenBank/DDBJ databases">
        <title>Curvularia clavata genome.</title>
        <authorList>
            <person name="Cao Y."/>
        </authorList>
    </citation>
    <scope>NUCLEOTIDE SEQUENCE</scope>
    <source>
        <strain evidence="2">Yc1106</strain>
    </source>
</reference>
<organism evidence="2 3">
    <name type="scientific">Curvularia clavata</name>
    <dbReference type="NCBI Taxonomy" id="95742"/>
    <lineage>
        <taxon>Eukaryota</taxon>
        <taxon>Fungi</taxon>
        <taxon>Dikarya</taxon>
        <taxon>Ascomycota</taxon>
        <taxon>Pezizomycotina</taxon>
        <taxon>Dothideomycetes</taxon>
        <taxon>Pleosporomycetidae</taxon>
        <taxon>Pleosporales</taxon>
        <taxon>Pleosporineae</taxon>
        <taxon>Pleosporaceae</taxon>
        <taxon>Curvularia</taxon>
    </lineage>
</organism>
<dbReference type="OrthoDB" id="2157530at2759"/>
<sequence length="667" mass="76249">MPVGSKSSSGLANTTIGESAIELNYPKLENADFQFRMLALEPSEDFSDDIKCHVHNRSRSRNPEYEALSYRWGDPKDTTTIYVRLTEYQGEQESDETPYTPWPVTRDLEQALRSLRLPDKMRLLWVDALCINQNDDLEKGQQVRIMGKIYQNCVRDLLWLGPENAQIGRAMRLILKLQGHGESGHDRTCRSMIETESTTFSAFSDQAWDDLKSLILHPVVWDRVWIIQELILSPEFTLVCGKDTLDWSCIDSVLDDNRDILRIFDLRGTELRMLPEVIHKVSIIRMYRMPPEVTTRLFSKSLLTTFFTFLEWEATDRRDKVHAVLSLTTDGKGLDVDYRKTMDQLSIDFATTCLAQGNVRLLSHNTNYCVDKTQYLKHHPSSRGDAINETELLVPRRKDWPTWIPDLSDDIIRNAKSPGLSTAGIANYKACGSMECMEAMQVSRCQITPSLELLMAGVFVDSVALVNPITLVSENETARDRWTRDVLAWAPPETKQPNAILQPYPWSDAEHESVVSAYWHTIVTDRRTDKRLNAEDLRQPQWYMEISEGSDVPEENMLLAGWRFGKTAAGMYCMLPPQSKVGDTLCVPSGGQVPLLLRRRSGDREVYELIGEAYVHGIMDGMGMLRALANMSKMMQADPNHDFEHMTRRLQDETRGTQFYMKTLTIA</sequence>
<gene>
    <name evidence="2" type="ORF">yc1106_02036</name>
</gene>
<accession>A0A9Q8Z2Y2</accession>
<evidence type="ECO:0000313" key="3">
    <source>
        <dbReference type="Proteomes" id="UP001056012"/>
    </source>
</evidence>
<proteinExistence type="predicted"/>
<dbReference type="Pfam" id="PF06985">
    <property type="entry name" value="HET"/>
    <property type="match status" value="1"/>
</dbReference>
<dbReference type="Proteomes" id="UP001056012">
    <property type="component" value="Chromosome 2"/>
</dbReference>
<dbReference type="InterPro" id="IPR010730">
    <property type="entry name" value="HET"/>
</dbReference>